<dbReference type="AlphaFoldDB" id="A0AAJ2BP86"/>
<sequence>MNRLLFNLFVWTKVPIAKLAGLRLRQLDAAGCQIQVTLGWLNQNPFKSMFWAVEGMAAEFSTGILADLHIRRSGSRFAMLVVALNATFTKKAVGTIVFSCDQGEAIATALKLARETGEPQTVQLRSVGTDESGDQVAEFFFTWSFKVRSPLPAPAA</sequence>
<evidence type="ECO:0000313" key="1">
    <source>
        <dbReference type="EMBL" id="MDR6235975.1"/>
    </source>
</evidence>
<protein>
    <recommendedName>
        <fullName evidence="3">DUF4442 domain-containing protein</fullName>
    </recommendedName>
</protein>
<name>A0AAJ2BP86_9PSED</name>
<reference evidence="1" key="1">
    <citation type="submission" date="2023-08" db="EMBL/GenBank/DDBJ databases">
        <title>Functional and genomic diversity of the sorghum phyllosphere microbiome.</title>
        <authorList>
            <person name="Shade A."/>
        </authorList>
    </citation>
    <scope>NUCLEOTIDE SEQUENCE</scope>
    <source>
        <strain evidence="1">SORGH_AS_0201</strain>
    </source>
</reference>
<dbReference type="Proteomes" id="UP001268036">
    <property type="component" value="Unassembled WGS sequence"/>
</dbReference>
<organism evidence="1 2">
    <name type="scientific">Pseudomonas oryzihabitans</name>
    <dbReference type="NCBI Taxonomy" id="47885"/>
    <lineage>
        <taxon>Bacteria</taxon>
        <taxon>Pseudomonadati</taxon>
        <taxon>Pseudomonadota</taxon>
        <taxon>Gammaproteobacteria</taxon>
        <taxon>Pseudomonadales</taxon>
        <taxon>Pseudomonadaceae</taxon>
        <taxon>Pseudomonas</taxon>
    </lineage>
</organism>
<dbReference type="RefSeq" id="WP_309760911.1">
    <property type="nucleotide sequence ID" value="NZ_JAVJAF010000001.1"/>
</dbReference>
<proteinExistence type="predicted"/>
<accession>A0AAJ2BP86</accession>
<dbReference type="EMBL" id="JAVJAF010000001">
    <property type="protein sequence ID" value="MDR6235975.1"/>
    <property type="molecule type" value="Genomic_DNA"/>
</dbReference>
<dbReference type="SUPFAM" id="SSF54637">
    <property type="entry name" value="Thioesterase/thiol ester dehydrase-isomerase"/>
    <property type="match status" value="1"/>
</dbReference>
<gene>
    <name evidence="1" type="ORF">QE440_003716</name>
</gene>
<dbReference type="Pfam" id="PF14539">
    <property type="entry name" value="DUF4442"/>
    <property type="match status" value="1"/>
</dbReference>
<dbReference type="InterPro" id="IPR029069">
    <property type="entry name" value="HotDog_dom_sf"/>
</dbReference>
<comment type="caution">
    <text evidence="1">The sequence shown here is derived from an EMBL/GenBank/DDBJ whole genome shotgun (WGS) entry which is preliminary data.</text>
</comment>
<evidence type="ECO:0008006" key="3">
    <source>
        <dbReference type="Google" id="ProtNLM"/>
    </source>
</evidence>
<dbReference type="Gene3D" id="3.10.129.10">
    <property type="entry name" value="Hotdog Thioesterase"/>
    <property type="match status" value="1"/>
</dbReference>
<evidence type="ECO:0000313" key="2">
    <source>
        <dbReference type="Proteomes" id="UP001268036"/>
    </source>
</evidence>
<dbReference type="InterPro" id="IPR027961">
    <property type="entry name" value="DUF4442"/>
</dbReference>